<dbReference type="EMBL" id="CP040330">
    <property type="protein sequence ID" value="QCS42859.1"/>
    <property type="molecule type" value="Genomic_DNA"/>
</dbReference>
<protein>
    <recommendedName>
        <fullName evidence="2">DUF7992 domain-containing protein</fullName>
    </recommendedName>
</protein>
<dbReference type="OrthoDB" id="165952at2157"/>
<evidence type="ECO:0000256" key="1">
    <source>
        <dbReference type="SAM" id="MobiDB-lite"/>
    </source>
</evidence>
<dbReference type="RefSeq" id="WP_138245336.1">
    <property type="nucleotide sequence ID" value="NZ_CP040330.1"/>
</dbReference>
<evidence type="ECO:0000259" key="2">
    <source>
        <dbReference type="Pfam" id="PF25955"/>
    </source>
</evidence>
<evidence type="ECO:0000313" key="3">
    <source>
        <dbReference type="EMBL" id="QCS42859.1"/>
    </source>
</evidence>
<feature type="domain" description="DUF7992" evidence="2">
    <location>
        <begin position="3"/>
        <end position="140"/>
    </location>
</feature>
<accession>A0A4P8WHI8</accession>
<dbReference type="InterPro" id="IPR058305">
    <property type="entry name" value="DUF7992"/>
</dbReference>
<proteinExistence type="predicted"/>
<gene>
    <name evidence="3" type="ORF">FEJ81_11000</name>
</gene>
<name>A0A4P8WHI8_9EURY</name>
<reference evidence="4" key="1">
    <citation type="submission" date="2019-05" db="EMBL/GenBank/DDBJ databases">
        <title>Genome sequence and methylation pattern of the halophilic Archaeon Natrinema versiforme BOL5-4.</title>
        <authorList>
            <person name="DasSarma P."/>
            <person name="Anton B.P."/>
            <person name="DasSarma S.L."/>
            <person name="Martinez F.L."/>
            <person name="Guzman D."/>
            <person name="Roberts R.J."/>
            <person name="DasSarma S."/>
        </authorList>
    </citation>
    <scope>NUCLEOTIDE SEQUENCE [LARGE SCALE GENOMIC DNA]</scope>
    <source>
        <strain evidence="4">BOL5-4</strain>
    </source>
</reference>
<dbReference type="KEGG" id="nvr:FEJ81_11000"/>
<evidence type="ECO:0000313" key="4">
    <source>
        <dbReference type="Proteomes" id="UP000302218"/>
    </source>
</evidence>
<organism evidence="3 4">
    <name type="scientific">Natrinema versiforme</name>
    <dbReference type="NCBI Taxonomy" id="88724"/>
    <lineage>
        <taxon>Archaea</taxon>
        <taxon>Methanobacteriati</taxon>
        <taxon>Methanobacteriota</taxon>
        <taxon>Stenosarchaea group</taxon>
        <taxon>Halobacteria</taxon>
        <taxon>Halobacteriales</taxon>
        <taxon>Natrialbaceae</taxon>
        <taxon>Natrinema</taxon>
    </lineage>
</organism>
<dbReference type="GeneID" id="40265807"/>
<feature type="region of interest" description="Disordered" evidence="1">
    <location>
        <begin position="91"/>
        <end position="111"/>
    </location>
</feature>
<dbReference type="Proteomes" id="UP000302218">
    <property type="component" value="Chromosome"/>
</dbReference>
<sequence length="148" mass="16661">MSLDVEIPDPPTLHGPQNPSDYDAVDEPEEWTGDEARREELAGLLEAGAWEDAFEEWAADTYLTDGEFRTVRELGLLELFDFYWNQSASDVGYRSPPVPTDAEGATDLDDNDIEDIEEELDSLGRIVSDVLESDYIDSDGNEFGYSWE</sequence>
<feature type="region of interest" description="Disordered" evidence="1">
    <location>
        <begin position="1"/>
        <end position="31"/>
    </location>
</feature>
<dbReference type="Pfam" id="PF25955">
    <property type="entry name" value="DUF7992"/>
    <property type="match status" value="1"/>
</dbReference>
<dbReference type="AlphaFoldDB" id="A0A4P8WHI8"/>